<dbReference type="PANTHER" id="PTHR36932">
    <property type="entry name" value="CAPSULAR POLYSACCHARIDE BIOSYNTHESIS PROTEIN"/>
    <property type="match status" value="1"/>
</dbReference>
<evidence type="ECO:0000313" key="1">
    <source>
        <dbReference type="EMBL" id="MRY14634.1"/>
    </source>
</evidence>
<dbReference type="AlphaFoldDB" id="A0A6G1ZKZ2"/>
<sequence length="462" mass="53731">MNKLSLYSSLPYWLQNIAISLHGYKLKRQRFNDDFYKILEFLNSTYGWSKEQIRSYKEEQTFKILEQAYNHCPYYRKKYANVGLSPSDFKQLGDLQKFPILTKEEIRENWLGLVADNISRKELIRFNTSGSTGKALDFYWTKYSAAYYWAVDQRYKNRFGFTLGKACVNFSGRPIVPISTLKPPYWRYDRALNRYFINMHQLNEVKIRDIVNWINSKCIEMFIGYPSIMTAFANELTNAEVALDFPPKHIFTGAEKLYENQKNILQAVFKGVQIHELYSFSEQAAIATHCTRSVYHEDFEIGHMELDQAVTVVNGMQGEILATGFANLGMPFIRYQNGDTAVFSDRECGCGLHSQIIEDIVGRNEDYIVTPEGLHIQRLDYIFKDTSEIKECQVIQKVLGEMILRIVKRNSYSVVTEKKLLINISQWISPTIKVKFEYVDEIPRTKAGKFKAVVSELKTVKQ</sequence>
<protein>
    <submittedName>
        <fullName evidence="1">Phenylacetate--CoA ligase family protein</fullName>
    </submittedName>
</protein>
<dbReference type="EMBL" id="WKLP01000058">
    <property type="protein sequence ID" value="MRY14634.1"/>
    <property type="molecule type" value="Genomic_DNA"/>
</dbReference>
<dbReference type="RefSeq" id="WP_154278452.1">
    <property type="nucleotide sequence ID" value="NZ_JBKVAD010000010.1"/>
</dbReference>
<reference evidence="1" key="1">
    <citation type="journal article" date="2019" name="Nat. Med.">
        <title>A library of human gut bacterial isolates paired with longitudinal multiomics data enables mechanistic microbiome research.</title>
        <authorList>
            <person name="Poyet M."/>
            <person name="Groussin M."/>
            <person name="Gibbons S.M."/>
            <person name="Avila-Pacheco J."/>
            <person name="Jiang X."/>
            <person name="Kearney S.M."/>
            <person name="Perrotta A.R."/>
            <person name="Berdy B."/>
            <person name="Zhao S."/>
            <person name="Lieberman T.D."/>
            <person name="Swanson P.K."/>
            <person name="Smith M."/>
            <person name="Roesemann S."/>
            <person name="Alexander J.E."/>
            <person name="Rich S.A."/>
            <person name="Livny J."/>
            <person name="Vlamakis H."/>
            <person name="Clish C."/>
            <person name="Bullock K."/>
            <person name="Deik A."/>
            <person name="Scott J."/>
            <person name="Pierce K.A."/>
            <person name="Xavier R.J."/>
            <person name="Alm E.J."/>
        </authorList>
    </citation>
    <scope>NUCLEOTIDE SEQUENCE</scope>
    <source>
        <strain evidence="1">BIOML-A4</strain>
    </source>
</reference>
<organism evidence="1">
    <name type="scientific">Parabacteroides goldsteinii</name>
    <dbReference type="NCBI Taxonomy" id="328812"/>
    <lineage>
        <taxon>Bacteria</taxon>
        <taxon>Pseudomonadati</taxon>
        <taxon>Bacteroidota</taxon>
        <taxon>Bacteroidia</taxon>
        <taxon>Bacteroidales</taxon>
        <taxon>Tannerellaceae</taxon>
        <taxon>Parabacteroides</taxon>
    </lineage>
</organism>
<proteinExistence type="predicted"/>
<gene>
    <name evidence="1" type="ORF">GKE01_24705</name>
</gene>
<comment type="caution">
    <text evidence="1">The sequence shown here is derived from an EMBL/GenBank/DDBJ whole genome shotgun (WGS) entry which is preliminary data.</text>
</comment>
<dbReference type="InterPro" id="IPR053158">
    <property type="entry name" value="CapK_Type1_Caps_Biosynth"/>
</dbReference>
<dbReference type="SUPFAM" id="SSF56801">
    <property type="entry name" value="Acetyl-CoA synthetase-like"/>
    <property type="match status" value="1"/>
</dbReference>
<name>A0A6G1ZKZ2_9BACT</name>
<dbReference type="InterPro" id="IPR042099">
    <property type="entry name" value="ANL_N_sf"/>
</dbReference>
<dbReference type="Gene3D" id="3.40.50.12780">
    <property type="entry name" value="N-terminal domain of ligase-like"/>
    <property type="match status" value="1"/>
</dbReference>
<dbReference type="GO" id="GO:0016874">
    <property type="term" value="F:ligase activity"/>
    <property type="evidence" value="ECO:0007669"/>
    <property type="project" value="UniProtKB-KW"/>
</dbReference>
<keyword evidence="1" id="KW-0436">Ligase</keyword>
<dbReference type="PANTHER" id="PTHR36932:SF1">
    <property type="entry name" value="CAPSULAR POLYSACCHARIDE BIOSYNTHESIS PROTEIN"/>
    <property type="match status" value="1"/>
</dbReference>
<accession>A0A6G1ZKZ2</accession>